<dbReference type="AlphaFoldDB" id="A0A557RXI2"/>
<feature type="transmembrane region" description="Helical" evidence="4">
    <location>
        <begin position="47"/>
        <end position="64"/>
    </location>
</feature>
<dbReference type="SUPFAM" id="SSF51735">
    <property type="entry name" value="NAD(P)-binding Rossmann-fold domains"/>
    <property type="match status" value="2"/>
</dbReference>
<keyword evidence="4" id="KW-0812">Transmembrane</keyword>
<proteinExistence type="predicted"/>
<accession>A0A557RXI2</accession>
<dbReference type="RefSeq" id="WP_144360391.1">
    <property type="nucleotide sequence ID" value="NZ_VMNH01000029.1"/>
</dbReference>
<dbReference type="InterPro" id="IPR036721">
    <property type="entry name" value="RCK_C_sf"/>
</dbReference>
<evidence type="ECO:0000256" key="1">
    <source>
        <dbReference type="ARBA" id="ARBA00004651"/>
    </source>
</evidence>
<dbReference type="Proteomes" id="UP000316649">
    <property type="component" value="Unassembled WGS sequence"/>
</dbReference>
<organism evidence="6 7">
    <name type="scientific">Sedimenticola selenatireducens</name>
    <dbReference type="NCBI Taxonomy" id="191960"/>
    <lineage>
        <taxon>Bacteria</taxon>
        <taxon>Pseudomonadati</taxon>
        <taxon>Pseudomonadota</taxon>
        <taxon>Gammaproteobacteria</taxon>
        <taxon>Chromatiales</taxon>
        <taxon>Sedimenticolaceae</taxon>
        <taxon>Sedimenticola</taxon>
    </lineage>
</organism>
<name>A0A557RXI2_9GAMM</name>
<dbReference type="OrthoDB" id="9781411at2"/>
<comment type="subcellular location">
    <subcellularLocation>
        <location evidence="1">Cell membrane</location>
        <topology evidence="1">Multi-pass membrane protein</topology>
    </subcellularLocation>
</comment>
<dbReference type="InterPro" id="IPR050721">
    <property type="entry name" value="Trk_Ktr_HKT_K-transport"/>
</dbReference>
<dbReference type="GO" id="GO:0034220">
    <property type="term" value="P:monoatomic ion transmembrane transport"/>
    <property type="evidence" value="ECO:0007669"/>
    <property type="project" value="UniProtKB-KW"/>
</dbReference>
<feature type="domain" description="RCK N-terminal" evidence="5">
    <location>
        <begin position="123"/>
        <end position="245"/>
    </location>
</feature>
<evidence type="ECO:0000313" key="7">
    <source>
        <dbReference type="Proteomes" id="UP000316649"/>
    </source>
</evidence>
<dbReference type="Gene3D" id="1.10.287.70">
    <property type="match status" value="1"/>
</dbReference>
<gene>
    <name evidence="6" type="ORF">FHP88_17475</name>
</gene>
<dbReference type="GO" id="GO:0005886">
    <property type="term" value="C:plasma membrane"/>
    <property type="evidence" value="ECO:0007669"/>
    <property type="project" value="UniProtKB-SubCell"/>
</dbReference>
<reference evidence="6 7" key="1">
    <citation type="submission" date="2019-07" db="EMBL/GenBank/DDBJ databases">
        <title>The pathways for chlorine oxyanion respiration interact through the shared metabolite chlorate.</title>
        <authorList>
            <person name="Barnum T.P."/>
            <person name="Cheng Y."/>
            <person name="Hill K.A."/>
            <person name="Lucas L.N."/>
            <person name="Carlson H.K."/>
            <person name="Coates J.D."/>
        </authorList>
    </citation>
    <scope>NUCLEOTIDE SEQUENCE [LARGE SCALE GENOMIC DNA]</scope>
    <source>
        <strain evidence="6 7">BK-1</strain>
    </source>
</reference>
<comment type="caution">
    <text evidence="6">The sequence shown here is derived from an EMBL/GenBank/DDBJ whole genome shotgun (WGS) entry which is preliminary data.</text>
</comment>
<keyword evidence="4" id="KW-0472">Membrane</keyword>
<evidence type="ECO:0000313" key="6">
    <source>
        <dbReference type="EMBL" id="TVO69862.1"/>
    </source>
</evidence>
<evidence type="ECO:0000256" key="4">
    <source>
        <dbReference type="SAM" id="Phobius"/>
    </source>
</evidence>
<feature type="transmembrane region" description="Helical" evidence="4">
    <location>
        <begin position="16"/>
        <end position="35"/>
    </location>
</feature>
<dbReference type="Gene3D" id="3.40.50.720">
    <property type="entry name" value="NAD(P)-binding Rossmann-like Domain"/>
    <property type="match status" value="2"/>
</dbReference>
<dbReference type="SUPFAM" id="SSF81324">
    <property type="entry name" value="Voltage-gated potassium channels"/>
    <property type="match status" value="1"/>
</dbReference>
<dbReference type="Pfam" id="PF07885">
    <property type="entry name" value="Ion_trans_2"/>
    <property type="match status" value="1"/>
</dbReference>
<dbReference type="PANTHER" id="PTHR43833:SF5">
    <property type="entry name" value="TRK SYSTEM POTASSIUM UPTAKE PROTEIN TRKA"/>
    <property type="match status" value="1"/>
</dbReference>
<dbReference type="InterPro" id="IPR003148">
    <property type="entry name" value="RCK_N"/>
</dbReference>
<dbReference type="InterPro" id="IPR013099">
    <property type="entry name" value="K_chnl_dom"/>
</dbReference>
<dbReference type="EMBL" id="VMNH01000029">
    <property type="protein sequence ID" value="TVO69862.1"/>
    <property type="molecule type" value="Genomic_DNA"/>
</dbReference>
<dbReference type="Pfam" id="PF02254">
    <property type="entry name" value="TrkA_N"/>
    <property type="match status" value="2"/>
</dbReference>
<keyword evidence="6" id="KW-0407">Ion channel</keyword>
<sequence length="573" mass="63819">MHSIYFLIFRRMRQPLLTLVLTYAVAILGLSLIPGQDNAGNIWHMDLFHAFYFVSFMATTIGFGEIPYPFTDAQRLWVTVSLYATVVVWIYSIGTLLALIQDKTFQQAMTEGKFTKRVKRMRDAFYLVCGYGETGSALVHALTERDHSVVVIDINPDRVNILQLENLRQYVPALEGDASRPIHLLEAGLKHPLCHGVVALTNVNEVNLKIAITSKLLHPEIKVICRSDSHDIEANMASFGTNHIINPFDTFANHLATALQAPGLYLLHAWLTGERGFPLEEPIYPPARGRWIVCGYGRFGRAICRRLKDEGIEPVVIEAMPDVTGMPSGDYVLGRGTEAKTLLEAGIEQAVGLVAGTDNDANNLSIIMTARELRPDLFVILRQNQKENQSIIDAVKADMVMHASAIIANRIRVLLGTPLLYQFTSLALHESDQWACELVSRISAMVTTEGPSIWEISMTHINALAVCGALEQGRQVKLQHLLADPRERERSLSCIPLLLKRGDHRIMLPNADTVLKSGDHLLFCGRHTSRDGMEWGLQNIHALNYILTGESASGGWFWRLLKRSGVVATESKS</sequence>
<keyword evidence="7" id="KW-1185">Reference proteome</keyword>
<dbReference type="SUPFAM" id="SSF116726">
    <property type="entry name" value="TrkA C-terminal domain-like"/>
    <property type="match status" value="1"/>
</dbReference>
<feature type="transmembrane region" description="Helical" evidence="4">
    <location>
        <begin position="76"/>
        <end position="100"/>
    </location>
</feature>
<dbReference type="PANTHER" id="PTHR43833">
    <property type="entry name" value="POTASSIUM CHANNEL PROTEIN 2-RELATED-RELATED"/>
    <property type="match status" value="1"/>
</dbReference>
<dbReference type="GO" id="GO:0006813">
    <property type="term" value="P:potassium ion transport"/>
    <property type="evidence" value="ECO:0007669"/>
    <property type="project" value="InterPro"/>
</dbReference>
<keyword evidence="4" id="KW-1133">Transmembrane helix</keyword>
<evidence type="ECO:0000256" key="2">
    <source>
        <dbReference type="ARBA" id="ARBA00022448"/>
    </source>
</evidence>
<feature type="domain" description="RCK N-terminal" evidence="5">
    <location>
        <begin position="288"/>
        <end position="401"/>
    </location>
</feature>
<protein>
    <submittedName>
        <fullName evidence="6">Potassium channel protein</fullName>
    </submittedName>
</protein>
<keyword evidence="3" id="KW-0406">Ion transport</keyword>
<evidence type="ECO:0000256" key="3">
    <source>
        <dbReference type="ARBA" id="ARBA00023065"/>
    </source>
</evidence>
<evidence type="ECO:0000259" key="5">
    <source>
        <dbReference type="PROSITE" id="PS51201"/>
    </source>
</evidence>
<dbReference type="InterPro" id="IPR036291">
    <property type="entry name" value="NAD(P)-bd_dom_sf"/>
</dbReference>
<keyword evidence="2" id="KW-0813">Transport</keyword>
<dbReference type="PROSITE" id="PS51201">
    <property type="entry name" value="RCK_N"/>
    <property type="match status" value="2"/>
</dbReference>